<proteinExistence type="predicted"/>
<sequence>MVLRDRFVISDAAWAQVAPLLPGKVGDRGVTAKDNRLFLEAVLWRVRTGLPWRDLPPEFGNWNSVFQRFRRWVRAGVFERIFERWSAEPDFEYVLIDGTIVTAHQKASGAKGGLSIRRSGDPAVA</sequence>
<feature type="domain" description="Insertion element IS402-like" evidence="1">
    <location>
        <begin position="9"/>
        <end position="82"/>
    </location>
</feature>
<evidence type="ECO:0000313" key="2">
    <source>
        <dbReference type="EMBL" id="SFL11318.1"/>
    </source>
</evidence>
<dbReference type="InterPro" id="IPR025161">
    <property type="entry name" value="IS402-like_dom"/>
</dbReference>
<dbReference type="NCBIfam" id="NF033580">
    <property type="entry name" value="transpos_IS5_3"/>
    <property type="match status" value="1"/>
</dbReference>
<organism evidence="2 3">
    <name type="scientific">Falsiroseomonas stagni DSM 19981</name>
    <dbReference type="NCBI Taxonomy" id="1123062"/>
    <lineage>
        <taxon>Bacteria</taxon>
        <taxon>Pseudomonadati</taxon>
        <taxon>Pseudomonadota</taxon>
        <taxon>Alphaproteobacteria</taxon>
        <taxon>Acetobacterales</taxon>
        <taxon>Roseomonadaceae</taxon>
        <taxon>Falsiroseomonas</taxon>
    </lineage>
</organism>
<evidence type="ECO:0000259" key="1">
    <source>
        <dbReference type="Pfam" id="PF13340"/>
    </source>
</evidence>
<name>A0A1I4F035_9PROT</name>
<dbReference type="Proteomes" id="UP000199473">
    <property type="component" value="Unassembled WGS sequence"/>
</dbReference>
<accession>A0A1I4F035</accession>
<dbReference type="InterPro" id="IPR052909">
    <property type="entry name" value="Transposase_6_like"/>
</dbReference>
<reference evidence="2 3" key="1">
    <citation type="submission" date="2016-10" db="EMBL/GenBank/DDBJ databases">
        <authorList>
            <person name="de Groot N.N."/>
        </authorList>
    </citation>
    <scope>NUCLEOTIDE SEQUENCE [LARGE SCALE GENOMIC DNA]</scope>
    <source>
        <strain evidence="2 3">DSM 19981</strain>
    </source>
</reference>
<dbReference type="Pfam" id="PF13340">
    <property type="entry name" value="DUF4096"/>
    <property type="match status" value="1"/>
</dbReference>
<dbReference type="PANTHER" id="PTHR46637:SF1">
    <property type="entry name" value="BLL5188 PROTEIN"/>
    <property type="match status" value="1"/>
</dbReference>
<evidence type="ECO:0000313" key="3">
    <source>
        <dbReference type="Proteomes" id="UP000199473"/>
    </source>
</evidence>
<keyword evidence="3" id="KW-1185">Reference proteome</keyword>
<dbReference type="EMBL" id="FOSQ01000021">
    <property type="protein sequence ID" value="SFL11318.1"/>
    <property type="molecule type" value="Genomic_DNA"/>
</dbReference>
<gene>
    <name evidence="2" type="ORF">SAMN02745775_12126</name>
</gene>
<protein>
    <submittedName>
        <fullName evidence="2">Transposase</fullName>
    </submittedName>
</protein>
<dbReference type="PANTHER" id="PTHR46637">
    <property type="entry name" value="TIS1421-TRANSPOSASE PROTEIN A"/>
    <property type="match status" value="1"/>
</dbReference>
<dbReference type="STRING" id="1123062.SAMN02745775_12126"/>
<dbReference type="AlphaFoldDB" id="A0A1I4F035"/>